<evidence type="ECO:0000313" key="2">
    <source>
        <dbReference type="Proteomes" id="UP000824366"/>
    </source>
</evidence>
<gene>
    <name evidence="1" type="ORF">MIZ03_2238</name>
</gene>
<name>A0ABM7MM84_9BURK</name>
<organism evidence="1 2">
    <name type="scientific">Rhodoferax lithotrophicus</name>
    <dbReference type="NCBI Taxonomy" id="2798804"/>
    <lineage>
        <taxon>Bacteria</taxon>
        <taxon>Pseudomonadati</taxon>
        <taxon>Pseudomonadota</taxon>
        <taxon>Betaproteobacteria</taxon>
        <taxon>Burkholderiales</taxon>
        <taxon>Comamonadaceae</taxon>
        <taxon>Rhodoferax</taxon>
    </lineage>
</organism>
<evidence type="ECO:0000313" key="1">
    <source>
        <dbReference type="EMBL" id="BCO27350.1"/>
    </source>
</evidence>
<dbReference type="EMBL" id="AP024238">
    <property type="protein sequence ID" value="BCO27350.1"/>
    <property type="molecule type" value="Genomic_DNA"/>
</dbReference>
<keyword evidence="2" id="KW-1185">Reference proteome</keyword>
<accession>A0ABM7MM84</accession>
<protein>
    <submittedName>
        <fullName evidence="1">Uncharacterized protein</fullName>
    </submittedName>
</protein>
<reference evidence="1 2" key="1">
    <citation type="journal article" date="2021" name="Microbiol. Spectr.">
        <title>A Single Bacterium Capable of Oxidation and Reduction of Iron at Circumneutral pH.</title>
        <authorList>
            <person name="Kato S."/>
            <person name="Ohkuma M."/>
        </authorList>
    </citation>
    <scope>NUCLEOTIDE SEQUENCE [LARGE SCALE GENOMIC DNA]</scope>
    <source>
        <strain evidence="1 2">MIZ03</strain>
    </source>
</reference>
<sequence>MKVEQWVRGYAQTGQKPVLQQCSKRYSLTEVSAISNQGLVCFEFLKASANTQRVDDLVPKSSTRRPFRRRATLMSTLIEIQKPS</sequence>
<proteinExistence type="predicted"/>
<dbReference type="Proteomes" id="UP000824366">
    <property type="component" value="Chromosome"/>
</dbReference>